<dbReference type="RefSeq" id="WP_009949964.1">
    <property type="nucleotide sequence ID" value="NZ_BAAAGS010000077.1"/>
</dbReference>
<keyword evidence="1" id="KW-0812">Transmembrane</keyword>
<gene>
    <name evidence="2" type="ORF">GCM10009533_64680</name>
</gene>
<dbReference type="EMBL" id="BAAAGS010000077">
    <property type="protein sequence ID" value="GAA0558276.1"/>
    <property type="molecule type" value="Genomic_DNA"/>
</dbReference>
<protein>
    <submittedName>
        <fullName evidence="2">DUF3017 domain-containing protein</fullName>
    </submittedName>
</protein>
<reference evidence="2 3" key="1">
    <citation type="journal article" date="2019" name="Int. J. Syst. Evol. Microbiol.">
        <title>The Global Catalogue of Microorganisms (GCM) 10K type strain sequencing project: providing services to taxonomists for standard genome sequencing and annotation.</title>
        <authorList>
            <consortium name="The Broad Institute Genomics Platform"/>
            <consortium name="The Broad Institute Genome Sequencing Center for Infectious Disease"/>
            <person name="Wu L."/>
            <person name="Ma J."/>
        </authorList>
    </citation>
    <scope>NUCLEOTIDE SEQUENCE [LARGE SCALE GENOMIC DNA]</scope>
    <source>
        <strain evidence="2 3">JCM 10303</strain>
    </source>
</reference>
<feature type="transmembrane region" description="Helical" evidence="1">
    <location>
        <begin position="39"/>
        <end position="59"/>
    </location>
</feature>
<name>A0ABN1E3D3_SACER</name>
<keyword evidence="3" id="KW-1185">Reference proteome</keyword>
<proteinExistence type="predicted"/>
<dbReference type="Pfam" id="PF11222">
    <property type="entry name" value="DUF3017"/>
    <property type="match status" value="1"/>
</dbReference>
<dbReference type="Proteomes" id="UP001500729">
    <property type="component" value="Unassembled WGS sequence"/>
</dbReference>
<comment type="caution">
    <text evidence="2">The sequence shown here is derived from an EMBL/GenBank/DDBJ whole genome shotgun (WGS) entry which is preliminary data.</text>
</comment>
<evidence type="ECO:0000313" key="3">
    <source>
        <dbReference type="Proteomes" id="UP001500729"/>
    </source>
</evidence>
<evidence type="ECO:0000256" key="1">
    <source>
        <dbReference type="SAM" id="Phobius"/>
    </source>
</evidence>
<keyword evidence="1" id="KW-0472">Membrane</keyword>
<organism evidence="2 3">
    <name type="scientific">Saccharopolyspora erythraea</name>
    <name type="common">Streptomyces erythraeus</name>
    <dbReference type="NCBI Taxonomy" id="1836"/>
    <lineage>
        <taxon>Bacteria</taxon>
        <taxon>Bacillati</taxon>
        <taxon>Actinomycetota</taxon>
        <taxon>Actinomycetes</taxon>
        <taxon>Pseudonocardiales</taxon>
        <taxon>Pseudonocardiaceae</taxon>
        <taxon>Saccharopolyspora</taxon>
    </lineage>
</organism>
<accession>A0ABN1E3D3</accession>
<evidence type="ECO:0000313" key="2">
    <source>
        <dbReference type="EMBL" id="GAA0558276.1"/>
    </source>
</evidence>
<feature type="transmembrane region" description="Helical" evidence="1">
    <location>
        <begin position="12"/>
        <end position="33"/>
    </location>
</feature>
<keyword evidence="1" id="KW-1133">Transmembrane helix</keyword>
<feature type="transmembrane region" description="Helical" evidence="1">
    <location>
        <begin position="71"/>
        <end position="91"/>
    </location>
</feature>
<sequence>MTGGFGGKSRASVHFPFAAVVLVALIGFLRIAMQHWRQGSVLIGVALVLAAVLRALLTNEQAGLLAIRSRAIDILLYGGLGVVIVVVAMTITRGPF</sequence>
<dbReference type="InterPro" id="IPR021385">
    <property type="entry name" value="DUF3017"/>
</dbReference>